<dbReference type="Proteomes" id="UP000663889">
    <property type="component" value="Unassembled WGS sequence"/>
</dbReference>
<organism evidence="3 4">
    <name type="scientific">Rotaria sordida</name>
    <dbReference type="NCBI Taxonomy" id="392033"/>
    <lineage>
        <taxon>Eukaryota</taxon>
        <taxon>Metazoa</taxon>
        <taxon>Spiralia</taxon>
        <taxon>Gnathifera</taxon>
        <taxon>Rotifera</taxon>
        <taxon>Eurotatoria</taxon>
        <taxon>Bdelloidea</taxon>
        <taxon>Philodinida</taxon>
        <taxon>Philodinidae</taxon>
        <taxon>Rotaria</taxon>
    </lineage>
</organism>
<feature type="domain" description="F-box" evidence="2">
    <location>
        <begin position="6"/>
        <end position="53"/>
    </location>
</feature>
<keyword evidence="1" id="KW-0677">Repeat</keyword>
<dbReference type="Pfam" id="PF12937">
    <property type="entry name" value="F-box-like"/>
    <property type="match status" value="1"/>
</dbReference>
<comment type="caution">
    <text evidence="3">The sequence shown here is derived from an EMBL/GenBank/DDBJ whole genome shotgun (WGS) entry which is preliminary data.</text>
</comment>
<dbReference type="InterPro" id="IPR001810">
    <property type="entry name" value="F-box_dom"/>
</dbReference>
<proteinExistence type="predicted"/>
<dbReference type="PROSITE" id="PS50181">
    <property type="entry name" value="FBOX"/>
    <property type="match status" value="1"/>
</dbReference>
<dbReference type="SMART" id="SM00368">
    <property type="entry name" value="LRR_RI"/>
    <property type="match status" value="2"/>
</dbReference>
<dbReference type="PANTHER" id="PTHR24111:SF0">
    <property type="entry name" value="LEUCINE-RICH REPEAT-CONTAINING PROTEIN"/>
    <property type="match status" value="1"/>
</dbReference>
<accession>A0A815MGE6</accession>
<reference evidence="3" key="1">
    <citation type="submission" date="2021-02" db="EMBL/GenBank/DDBJ databases">
        <authorList>
            <person name="Nowell W R."/>
        </authorList>
    </citation>
    <scope>NUCLEOTIDE SEQUENCE</scope>
</reference>
<dbReference type="EMBL" id="CAJNOU010004015">
    <property type="protein sequence ID" value="CAF1422227.1"/>
    <property type="molecule type" value="Genomic_DNA"/>
</dbReference>
<evidence type="ECO:0000313" key="4">
    <source>
        <dbReference type="Proteomes" id="UP000663889"/>
    </source>
</evidence>
<dbReference type="InterPro" id="IPR052201">
    <property type="entry name" value="LRR-containing_regulator"/>
</dbReference>
<evidence type="ECO:0000259" key="2">
    <source>
        <dbReference type="PROSITE" id="PS50181"/>
    </source>
</evidence>
<name>A0A815MGE6_9BILA</name>
<dbReference type="PANTHER" id="PTHR24111">
    <property type="entry name" value="LEUCINE-RICH REPEAT-CONTAINING PROTEIN 34"/>
    <property type="match status" value="1"/>
</dbReference>
<protein>
    <recommendedName>
        <fullName evidence="2">F-box domain-containing protein</fullName>
    </recommendedName>
</protein>
<dbReference type="InterPro" id="IPR036047">
    <property type="entry name" value="F-box-like_dom_sf"/>
</dbReference>
<dbReference type="AlphaFoldDB" id="A0A815MGE6"/>
<dbReference type="SUPFAM" id="SSF81383">
    <property type="entry name" value="F-box domain"/>
    <property type="match status" value="1"/>
</dbReference>
<sequence length="147" mass="16750">MSTEVTPPLLTLPVEIVYRILDHLQPLTIFLSCRNVCTRLNTIIDTYQRYHTLTKLNFSFQHFNGPKLQRLCYALQNNTTITDLNLPENEIDFHGAQYLAVVLLRNHTLTSLNLNCNNIGLHGLQNLANALHSNQVTSVNTCITYLN</sequence>
<dbReference type="Pfam" id="PF13516">
    <property type="entry name" value="LRR_6"/>
    <property type="match status" value="2"/>
</dbReference>
<gene>
    <name evidence="3" type="ORF">SEV965_LOCUS32353</name>
</gene>
<evidence type="ECO:0000313" key="3">
    <source>
        <dbReference type="EMBL" id="CAF1422227.1"/>
    </source>
</evidence>
<dbReference type="InterPro" id="IPR001611">
    <property type="entry name" value="Leu-rich_rpt"/>
</dbReference>
<dbReference type="InterPro" id="IPR032675">
    <property type="entry name" value="LRR_dom_sf"/>
</dbReference>
<evidence type="ECO:0000256" key="1">
    <source>
        <dbReference type="ARBA" id="ARBA00022737"/>
    </source>
</evidence>
<dbReference type="Gene3D" id="3.80.10.10">
    <property type="entry name" value="Ribonuclease Inhibitor"/>
    <property type="match status" value="1"/>
</dbReference>
<dbReference type="SUPFAM" id="SSF52047">
    <property type="entry name" value="RNI-like"/>
    <property type="match status" value="1"/>
</dbReference>